<dbReference type="InterPro" id="IPR001633">
    <property type="entry name" value="EAL_dom"/>
</dbReference>
<dbReference type="SMART" id="SM00267">
    <property type="entry name" value="GGDEF"/>
    <property type="match status" value="1"/>
</dbReference>
<dbReference type="Gene3D" id="3.20.20.450">
    <property type="entry name" value="EAL domain"/>
    <property type="match status" value="1"/>
</dbReference>
<accession>A0A9X3N1V2</accession>
<keyword evidence="4" id="KW-1185">Reference proteome</keyword>
<evidence type="ECO:0000313" key="4">
    <source>
        <dbReference type="Proteomes" id="UP001149140"/>
    </source>
</evidence>
<dbReference type="SUPFAM" id="SSF55781">
    <property type="entry name" value="GAF domain-like"/>
    <property type="match status" value="2"/>
</dbReference>
<reference evidence="3" key="1">
    <citation type="submission" date="2022-10" db="EMBL/GenBank/DDBJ databases">
        <title>The WGS of Solirubrobacter ginsenosidimutans DSM 21036.</title>
        <authorList>
            <person name="Jiang Z."/>
        </authorList>
    </citation>
    <scope>NUCLEOTIDE SEQUENCE</scope>
    <source>
        <strain evidence="3">DSM 21036</strain>
    </source>
</reference>
<organism evidence="3 4">
    <name type="scientific">Solirubrobacter ginsenosidimutans</name>
    <dbReference type="NCBI Taxonomy" id="490573"/>
    <lineage>
        <taxon>Bacteria</taxon>
        <taxon>Bacillati</taxon>
        <taxon>Actinomycetota</taxon>
        <taxon>Thermoleophilia</taxon>
        <taxon>Solirubrobacterales</taxon>
        <taxon>Solirubrobacteraceae</taxon>
        <taxon>Solirubrobacter</taxon>
    </lineage>
</organism>
<dbReference type="AlphaFoldDB" id="A0A9X3N1V2"/>
<dbReference type="Gene3D" id="3.30.70.270">
    <property type="match status" value="1"/>
</dbReference>
<dbReference type="InterPro" id="IPR029787">
    <property type="entry name" value="Nucleotide_cyclase"/>
</dbReference>
<dbReference type="PANTHER" id="PTHR33121">
    <property type="entry name" value="CYCLIC DI-GMP PHOSPHODIESTERASE PDEF"/>
    <property type="match status" value="1"/>
</dbReference>
<dbReference type="InterPro" id="IPR043128">
    <property type="entry name" value="Rev_trsase/Diguanyl_cyclase"/>
</dbReference>
<dbReference type="InterPro" id="IPR035919">
    <property type="entry name" value="EAL_sf"/>
</dbReference>
<dbReference type="InterPro" id="IPR029016">
    <property type="entry name" value="GAF-like_dom_sf"/>
</dbReference>
<protein>
    <submittedName>
        <fullName evidence="3">EAL domain-containing protein</fullName>
    </submittedName>
</protein>
<evidence type="ECO:0000259" key="2">
    <source>
        <dbReference type="PROSITE" id="PS50887"/>
    </source>
</evidence>
<comment type="caution">
    <text evidence="3">The sequence shown here is derived from an EMBL/GenBank/DDBJ whole genome shotgun (WGS) entry which is preliminary data.</text>
</comment>
<dbReference type="InterPro" id="IPR050706">
    <property type="entry name" value="Cyclic-di-GMP_PDE-like"/>
</dbReference>
<dbReference type="PROSITE" id="PS50887">
    <property type="entry name" value="GGDEF"/>
    <property type="match status" value="1"/>
</dbReference>
<dbReference type="SUPFAM" id="SSF55073">
    <property type="entry name" value="Nucleotide cyclase"/>
    <property type="match status" value="1"/>
</dbReference>
<dbReference type="NCBIfam" id="TIGR00254">
    <property type="entry name" value="GGDEF"/>
    <property type="match status" value="1"/>
</dbReference>
<proteinExistence type="predicted"/>
<dbReference type="Pfam" id="PF00990">
    <property type="entry name" value="GGDEF"/>
    <property type="match status" value="1"/>
</dbReference>
<dbReference type="Proteomes" id="UP001149140">
    <property type="component" value="Unassembled WGS sequence"/>
</dbReference>
<sequence length="701" mass="73395">MGAADDFRVLLEPGAIRAVFQPIVRLSDLGTIGYEGLARFPTPPGLVALPPDVTLAAAARAGLRDDLEVACWRAIAAAGVPPHGRLLWVNLSPEALGHPGLLELAGKLPSRLVIELTEQDTVLNHALLRERLRPWIARGALVAVDDAGAGFTSLEYVADIRPDFLKLSRGMVAGVDLDSTREAVLRATAAFAREVGARVVAEGVERVEELEALRAMEIDYGQGWLFGRPGEAWPLEATACESEPARRVAVSGRLERDLDKACTARDASEAIVDHLARRGLLPAVYLAQEGRLRCRAVRGYWQVFDGLAPSTGIVGRVFRTGHAAIVHDVGDAPDYLPAVPGVRAEVCFPLVVAGHVIGVLNAESVTAIDATAVAEIERCAALLSARVEEVGAVGASSPAQRLARTAVRLASTEDPEGVVREALSAALELSGFESGVVALADGHGALYPHLAEGPFGVAFSQLASEELASIASWVDEGTSSYTVGDSAGRGFVGHEVLRRAGVGSLIVLPLSAAGERLGLIVVADRGNRRPVNEDVELLELLALQAASGLRMASMISQLRERVSRDPLTGLHAALPPLPDRSGVVLVDVDRLGDINDAGGQAAGDDVLRATAGLLRELMPPGSQAFRVGPDEFVVTFDPARTSAAEHIGWELRAQAPLRIGRTVSVGVAVGVAGEAGESVVSRAGEALEGVKRAGADGVGIA</sequence>
<feature type="domain" description="GGDEF" evidence="2">
    <location>
        <begin position="579"/>
        <end position="701"/>
    </location>
</feature>
<evidence type="ECO:0000313" key="3">
    <source>
        <dbReference type="EMBL" id="MDA0165528.1"/>
    </source>
</evidence>
<dbReference type="RefSeq" id="WP_270044788.1">
    <property type="nucleotide sequence ID" value="NZ_JAPDOD010000048.1"/>
</dbReference>
<dbReference type="InterPro" id="IPR003018">
    <property type="entry name" value="GAF"/>
</dbReference>
<dbReference type="EMBL" id="JAPDOD010000048">
    <property type="protein sequence ID" value="MDA0165528.1"/>
    <property type="molecule type" value="Genomic_DNA"/>
</dbReference>
<dbReference type="Pfam" id="PF13185">
    <property type="entry name" value="GAF_2"/>
    <property type="match status" value="2"/>
</dbReference>
<dbReference type="SMART" id="SM00065">
    <property type="entry name" value="GAF"/>
    <property type="match status" value="2"/>
</dbReference>
<evidence type="ECO:0000259" key="1">
    <source>
        <dbReference type="PROSITE" id="PS50883"/>
    </source>
</evidence>
<dbReference type="SMART" id="SM00052">
    <property type="entry name" value="EAL"/>
    <property type="match status" value="1"/>
</dbReference>
<dbReference type="Pfam" id="PF00563">
    <property type="entry name" value="EAL"/>
    <property type="match status" value="1"/>
</dbReference>
<dbReference type="Gene3D" id="3.30.450.40">
    <property type="match status" value="2"/>
</dbReference>
<dbReference type="GO" id="GO:0071111">
    <property type="term" value="F:cyclic-guanylate-specific phosphodiesterase activity"/>
    <property type="evidence" value="ECO:0007669"/>
    <property type="project" value="InterPro"/>
</dbReference>
<dbReference type="PANTHER" id="PTHR33121:SF76">
    <property type="entry name" value="SIGNALING PROTEIN"/>
    <property type="match status" value="1"/>
</dbReference>
<gene>
    <name evidence="3" type="ORF">OM076_34985</name>
</gene>
<dbReference type="CDD" id="cd01948">
    <property type="entry name" value="EAL"/>
    <property type="match status" value="1"/>
</dbReference>
<feature type="domain" description="EAL" evidence="1">
    <location>
        <begin position="1"/>
        <end position="243"/>
    </location>
</feature>
<dbReference type="SUPFAM" id="SSF141868">
    <property type="entry name" value="EAL domain-like"/>
    <property type="match status" value="1"/>
</dbReference>
<name>A0A9X3N1V2_9ACTN</name>
<dbReference type="PROSITE" id="PS50883">
    <property type="entry name" value="EAL"/>
    <property type="match status" value="1"/>
</dbReference>
<dbReference type="InterPro" id="IPR000160">
    <property type="entry name" value="GGDEF_dom"/>
</dbReference>